<reference evidence="2" key="2">
    <citation type="journal article" date="2014" name="ISME J.">
        <title>Microbial stratification in low pH oxic and suboxic macroscopic growths along an acid mine drainage.</title>
        <authorList>
            <person name="Mendez-Garcia C."/>
            <person name="Mesa V."/>
            <person name="Sprenger R.R."/>
            <person name="Richter M."/>
            <person name="Diez M.S."/>
            <person name="Solano J."/>
            <person name="Bargiela R."/>
            <person name="Golyshina O.V."/>
            <person name="Manteca A."/>
            <person name="Ramos J.L."/>
            <person name="Gallego J.R."/>
            <person name="Llorente I."/>
            <person name="Martins Dos Santos V.A."/>
            <person name="Jensen O.N."/>
            <person name="Pelaez A.I."/>
            <person name="Sanchez J."/>
            <person name="Ferrer M."/>
        </authorList>
    </citation>
    <scope>NUCLEOTIDE SEQUENCE</scope>
</reference>
<protein>
    <recommendedName>
        <fullName evidence="1">GmrSD restriction endonucleases N-terminal domain-containing protein</fullName>
    </recommendedName>
</protein>
<evidence type="ECO:0000259" key="1">
    <source>
        <dbReference type="Pfam" id="PF03235"/>
    </source>
</evidence>
<organism evidence="2">
    <name type="scientific">mine drainage metagenome</name>
    <dbReference type="NCBI Taxonomy" id="410659"/>
    <lineage>
        <taxon>unclassified sequences</taxon>
        <taxon>metagenomes</taxon>
        <taxon>ecological metagenomes</taxon>
    </lineage>
</organism>
<dbReference type="AlphaFoldDB" id="T1ADF2"/>
<name>T1ADF2_9ZZZZ</name>
<dbReference type="PANTHER" id="PTHR39639:SF1">
    <property type="entry name" value="DUF262 DOMAIN-CONTAINING PROTEIN"/>
    <property type="match status" value="1"/>
</dbReference>
<gene>
    <name evidence="2" type="ORF">B1A_12111</name>
</gene>
<dbReference type="InterPro" id="IPR004919">
    <property type="entry name" value="GmrSD_N"/>
</dbReference>
<reference evidence="2" key="1">
    <citation type="submission" date="2013-08" db="EMBL/GenBank/DDBJ databases">
        <authorList>
            <person name="Mendez C."/>
            <person name="Richter M."/>
            <person name="Ferrer M."/>
            <person name="Sanchez J."/>
        </authorList>
    </citation>
    <scope>NUCLEOTIDE SEQUENCE</scope>
</reference>
<comment type="caution">
    <text evidence="2">The sequence shown here is derived from an EMBL/GenBank/DDBJ whole genome shotgun (WGS) entry which is preliminary data.</text>
</comment>
<evidence type="ECO:0000313" key="2">
    <source>
        <dbReference type="EMBL" id="EQD54663.1"/>
    </source>
</evidence>
<dbReference type="EMBL" id="AUZX01008748">
    <property type="protein sequence ID" value="EQD54663.1"/>
    <property type="molecule type" value="Genomic_DNA"/>
</dbReference>
<dbReference type="Pfam" id="PF03235">
    <property type="entry name" value="GmrSD_N"/>
    <property type="match status" value="1"/>
</dbReference>
<feature type="domain" description="GmrSD restriction endonucleases N-terminal" evidence="1">
    <location>
        <begin position="11"/>
        <end position="85"/>
    </location>
</feature>
<proteinExistence type="predicted"/>
<accession>T1ADF2</accession>
<feature type="non-terminal residue" evidence="2">
    <location>
        <position position="119"/>
    </location>
</feature>
<dbReference type="PANTHER" id="PTHR39639">
    <property type="entry name" value="CHROMOSOME 16, WHOLE GENOME SHOTGUN SEQUENCE"/>
    <property type="match status" value="1"/>
</dbReference>
<sequence length="119" mass="13890">MKTESSEPPIKELCERVDRGKLELQPDFQRKYVWDDKPKVKSKLIESVLMRVPIPVIYTAELDNGREVVVDGQQRLKTFLDFRKNDGFRLSGLEVMDVWSGSRYSDLPQEIQDLIDSYP</sequence>